<evidence type="ECO:0000313" key="22">
    <source>
        <dbReference type="Proteomes" id="UP000016930"/>
    </source>
</evidence>
<dbReference type="GO" id="GO:0006281">
    <property type="term" value="P:DNA repair"/>
    <property type="evidence" value="ECO:0007669"/>
    <property type="project" value="InterPro"/>
</dbReference>
<dbReference type="InterPro" id="IPR036940">
    <property type="entry name" value="PI3/4_kinase_cat_sf"/>
</dbReference>
<evidence type="ECO:0000256" key="6">
    <source>
        <dbReference type="ARBA" id="ARBA00022527"/>
    </source>
</evidence>
<feature type="compositionally biased region" description="Polar residues" evidence="17">
    <location>
        <begin position="216"/>
        <end position="225"/>
    </location>
</feature>
<dbReference type="STRING" id="914234.M2QQ04"/>
<sequence>MSSDRARNLSKTVEKLQSSKPKERQEGRAELKTAFARQSAVAEVDGGDGKGWNALFSSVIYSVTEERTACLKSGSLPTGTTGAGAQAVRRLREAAGTVRWLVELSVRLLTRKIVNTILTHVLQCMIWRGELLEPVTSDYVKTIRCILNWSPHLQHLDDETWTSLVERGFNVVLEDNYSRRLDEDEVNENPREDSVAPSEAVDREDAYVDEDDDGFSTPSTITSVTSRKRRRPPEQPSTSRTARSTPTPHKGKHPATISVVQIDFMSILVTLLQSSSAPLLSVEFHYLPAALMSRFHGFLQKYSTETSIHHDFLLALSATLSHLALNRCEKVANFARGAWDDLLRLWGTKNQRMKEDLIIVLRRLFPYLSTENLDVQPMPSPRYQEGLMKLWKLLSGEAENRWGVEELSLESLRLQLVDHDSDKDSGSAFVGNTFRHGWQLTAAQALTWAILELQADCAKQLYLLSESAHAGPSDATEVKGKRVRLVDPITSLLQWLKLPLSPTIHAYRLQMLLFFVDKSWMVLHDTLQDATRTTLLQLISFEDGVIQSWAFLCLAAIAYAEGIAIAANNSSLTSPVVPATHWNTAWTHAMRRINVHVVSRAACHAACSFLLFARRSISQENVLTEIETLAKDLDVQGPPFPYDSVCAFLALCIQVVSQDVRLYRMQYEDRILSWLVDSWRIPSEGRLKQPLHTVGDVVMLLENICSLSKTARPISYLGLPDCRIVDFIIEEDQHTIIREFVLYAHLPPYHSADRLRRSFSSQEEATNALDSDAIPELSHLAQPSERERRISAMLLKMIEEATTSWTSHRELSGYLSAERLRTLLDLSITSLWFESTLISNGTVPNKRVQHAACRMIGLLTPAIADRRWIAEERAVILSGMWPLVMVTNDTSLHMPWVTFLPPDEGSGIRRSILKSLTASVNGDYERRQVARRTLQRVIMHAPEVQDTLSSLMALMRDIIRRVVGQMGSEASQPQPSDDDGFGPVRVIGDMTPLNPSQQSKLDNRASHTVMFTCVSALASVPMLRSPSGEPTRDKDLTDIVMACDSSSFFVLASTYLAAIRHGTLAISISTLDQLLSRLEELLTHYVSSRDERSQLLTIYCLDSTLGLWLQQAPVSSDTGSKIQQLCHYLEKAWSRNRLRSWKVRDELLRFFDHYLIEDPSQSFWFTDVAEPDLERCPFGLLPRLMVDHDIRVRFRAVTANARLFRLAPKRDWDPMNLYRSIQDLFRSFLDSYEYLLTRLLCLGNIVVVSSAIRRGPYWHLLETCLYKPAFTRHIESVLRGIGERLGLTSSQLFEVYASQIAFSLLQSGLSFLQFPPHLLGYSAKRECAEATFRAFTPTNLLSRSSHQLVSNGQNLFASHCNALQKPTADGIQECFGDIVGYQIVISFGEDGEPENIMKTLQQMTQDMLHGRTLAQMLKEDVPAIVVAILRTLRDQAHSPGSLLVKCLGESSARAAETFSSLVKYREAEIFPAHLPNLPAFDTGTVVRSLLWFGRQAPEIEDTEATYHVLHRMLAELERSPLVNEQIRLINAACIWVALHEDHFQDPTLLYTLAKWATSLLAQIDLAFASQSILEWVLARYAQNTENGGRLPNLLIHISCTAHDYANDTRDPFVSSLGQSLMSWIQDQVRLLSENDALQQYIIKALVAWPEDLPSDLRLLVDDVAPQDLSRVLKDPHISASKFRLARRLCAVAAERGYDQDRFVRSDFWQLKECIPPRAQVREEDIDAFATLLVTHGNFTDTFGYESSSHSLRTRHCGIKRELKGQELAHSQRTILISLVSMLDSVSASHVNVAYKTLCSLLSVHEPKELMPKDSRSDIGDELRHLHTYPTMTVQKPSNDLLDFLSKSSSLDLVGDFPRWISQVTRQLSCFMAQKDLFFAPLVHVLQSDTAFAEEALPILVYCVLQMQDSQSGASPLLRERLSQYFMSILAAEEASVPSLRSVVDIILHLRHFNPVKAKDALARDKWLDVDYVLLSQSALRCGAFTTALLFLELGAEYGQERALDTTVTEDILFEIFSHIDEPDGFYGVKTNDLRRFLVRRLHHEGQWEKAFRLHGAAFEVSTSERSDAGGLVHSLHAFGFDHLAMSTLSNAPASAASNLSLTYHMAWRTGSWDLPGRPEERNSGASLYRVMRAIHRERSESAINTIVHDVLLDEMDYLRSLGNENMAEIREVSRTLMCLQQVKRWRDPVIQPAFRSKRYDVCDRVAFTQLDFDRDFSDIEPVMMSRVSLARSVRQKEQREQIGDLLSEFSRNIVSFETRTLLELAHSARRAYHPQIALNAVTRAQHLHLHPPSEVENEFADVLWVMKEPKLAVQILATLVRRSNELPATDDSSGLRSALLLARLGAWSAEASLEKPDSIVKNYFMPATKRLRHSTSQRGSVEPKYAAVYHQYALFADRQYHVIVNSPDALRSKLYVDRKTEEIRQRQSQIQNAQPQSTEWKNLSTQQHNAKRLLELDILQFEEYKHGRDQYLARAVEMYATTLQSCDDFDHDAILSLCRLWMATFDNSDTNIDFGKFLTRVPSHKFIFLAHQLSARLSTPHSGQASRDQQVLQYLITRMCRDHPFHSLYQVFCLKGDSDMSEASTSNRRLSGRHEPSPAQAERASAASAIFNRLRSDALCQARVQDVELVCAASLEWAKHPVKEYLKKTGQKGGSIPDNLKIRNLRNIRVPVITTRTPPDPTLQYTEFVTIASFESTYAVLGGVNVPKVTFCVGSNGKRYKQLYKGEGNDDLRQDAVMEQVFDLVNILLRKDRAARRRNLKVRDYRVIPLASQAGVLEFVENTSTLAEWLTNAHPRYRPDDTKPSTAYHIMDKKQKAMKGDHAALTEVFLQVREKFKPVMRHYFTEKHKTPMSWFVMRLNYTRSVATTSIVGHILGLGDRHLSNILIDNSSGELAHIDLGIAFDQGKLLPMPERVPFRLTADMVDGMGMSGTQGVFQRCSEETLRVLRDESDVILTVLEVFKYDPLHSWTASELKIKRVQGSTSETSNLTGEALRFALGIDLISGAADEAADRALSSVKRKLDKTLSAEYVVNDLIAEATDVNNLGNMFGGAHTISYFWT</sequence>
<dbReference type="Gene3D" id="3.30.1010.10">
    <property type="entry name" value="Phosphatidylinositol 3-kinase Catalytic Subunit, Chain A, domain 4"/>
    <property type="match status" value="1"/>
</dbReference>
<dbReference type="InterPro" id="IPR021668">
    <property type="entry name" value="TAN"/>
</dbReference>
<dbReference type="InterPro" id="IPR000403">
    <property type="entry name" value="PI3/4_kinase_cat_dom"/>
</dbReference>
<gene>
    <name evidence="21" type="ORF">CERSUDRAFT_93196</name>
</gene>
<evidence type="ECO:0000256" key="16">
    <source>
        <dbReference type="RuleBase" id="RU365027"/>
    </source>
</evidence>
<feature type="region of interest" description="Disordered" evidence="17">
    <location>
        <begin position="1"/>
        <end position="30"/>
    </location>
</feature>
<dbReference type="PANTHER" id="PTHR37079:SF4">
    <property type="entry name" value="SERINE_THREONINE-PROTEIN KINASE ATM"/>
    <property type="match status" value="1"/>
</dbReference>
<dbReference type="PROSITE" id="PS50290">
    <property type="entry name" value="PI3_4_KINASE_3"/>
    <property type="match status" value="1"/>
</dbReference>
<evidence type="ECO:0000256" key="13">
    <source>
        <dbReference type="ARBA" id="ARBA00025079"/>
    </source>
</evidence>
<feature type="region of interest" description="Disordered" evidence="17">
    <location>
        <begin position="181"/>
        <end position="253"/>
    </location>
</feature>
<dbReference type="GO" id="GO:0035556">
    <property type="term" value="P:intracellular signal transduction"/>
    <property type="evidence" value="ECO:0007669"/>
    <property type="project" value="UniProtKB-ARBA"/>
</dbReference>
<evidence type="ECO:0000256" key="7">
    <source>
        <dbReference type="ARBA" id="ARBA00022679"/>
    </source>
</evidence>
<dbReference type="GO" id="GO:0000781">
    <property type="term" value="C:chromosome, telomeric region"/>
    <property type="evidence" value="ECO:0007669"/>
    <property type="project" value="UniProtKB-SubCell"/>
</dbReference>
<organism evidence="21 22">
    <name type="scientific">Ceriporiopsis subvermispora (strain B)</name>
    <name type="common">White-rot fungus</name>
    <name type="synonym">Gelatoporia subvermispora</name>
    <dbReference type="NCBI Taxonomy" id="914234"/>
    <lineage>
        <taxon>Eukaryota</taxon>
        <taxon>Fungi</taxon>
        <taxon>Dikarya</taxon>
        <taxon>Basidiomycota</taxon>
        <taxon>Agaricomycotina</taxon>
        <taxon>Agaricomycetes</taxon>
        <taxon>Polyporales</taxon>
        <taxon>Gelatoporiaceae</taxon>
        <taxon>Gelatoporia</taxon>
    </lineage>
</organism>
<dbReference type="EMBL" id="KB445794">
    <property type="protein sequence ID" value="EMD39153.1"/>
    <property type="molecule type" value="Genomic_DNA"/>
</dbReference>
<dbReference type="PROSITE" id="PS51190">
    <property type="entry name" value="FATC"/>
    <property type="match status" value="1"/>
</dbReference>
<dbReference type="Gene3D" id="1.10.1070.11">
    <property type="entry name" value="Phosphatidylinositol 3-/4-kinase, catalytic domain"/>
    <property type="match status" value="1"/>
</dbReference>
<dbReference type="HOGENOM" id="CLU_000178_11_0_1"/>
<name>M2QQ04_CERS8</name>
<evidence type="ECO:0000259" key="20">
    <source>
        <dbReference type="PROSITE" id="PS51190"/>
    </source>
</evidence>
<evidence type="ECO:0000256" key="11">
    <source>
        <dbReference type="ARBA" id="ARBA00022840"/>
    </source>
</evidence>
<evidence type="ECO:0000256" key="17">
    <source>
        <dbReference type="SAM" id="MobiDB-lite"/>
    </source>
</evidence>
<accession>M2QQ04</accession>
<evidence type="ECO:0000256" key="4">
    <source>
        <dbReference type="ARBA" id="ARBA00012513"/>
    </source>
</evidence>
<dbReference type="Proteomes" id="UP000016930">
    <property type="component" value="Unassembled WGS sequence"/>
</dbReference>
<dbReference type="GO" id="GO:0005524">
    <property type="term" value="F:ATP binding"/>
    <property type="evidence" value="ECO:0007669"/>
    <property type="project" value="UniProtKB-KW"/>
</dbReference>
<reference evidence="21 22" key="1">
    <citation type="journal article" date="2012" name="Proc. Natl. Acad. Sci. U.S.A.">
        <title>Comparative genomics of Ceriporiopsis subvermispora and Phanerochaete chrysosporium provide insight into selective ligninolysis.</title>
        <authorList>
            <person name="Fernandez-Fueyo E."/>
            <person name="Ruiz-Duenas F.J."/>
            <person name="Ferreira P."/>
            <person name="Floudas D."/>
            <person name="Hibbett D.S."/>
            <person name="Canessa P."/>
            <person name="Larrondo L.F."/>
            <person name="James T.Y."/>
            <person name="Seelenfreund D."/>
            <person name="Lobos S."/>
            <person name="Polanco R."/>
            <person name="Tello M."/>
            <person name="Honda Y."/>
            <person name="Watanabe T."/>
            <person name="Watanabe T."/>
            <person name="Ryu J.S."/>
            <person name="Kubicek C.P."/>
            <person name="Schmoll M."/>
            <person name="Gaskell J."/>
            <person name="Hammel K.E."/>
            <person name="St John F.J."/>
            <person name="Vanden Wymelenberg A."/>
            <person name="Sabat G."/>
            <person name="Splinter BonDurant S."/>
            <person name="Syed K."/>
            <person name="Yadav J.S."/>
            <person name="Doddapaneni H."/>
            <person name="Subramanian V."/>
            <person name="Lavin J.L."/>
            <person name="Oguiza J.A."/>
            <person name="Perez G."/>
            <person name="Pisabarro A.G."/>
            <person name="Ramirez L."/>
            <person name="Santoyo F."/>
            <person name="Master E."/>
            <person name="Coutinho P.M."/>
            <person name="Henrissat B."/>
            <person name="Lombard V."/>
            <person name="Magnuson J.K."/>
            <person name="Kuees U."/>
            <person name="Hori C."/>
            <person name="Igarashi K."/>
            <person name="Samejima M."/>
            <person name="Held B.W."/>
            <person name="Barry K.W."/>
            <person name="LaButti K.M."/>
            <person name="Lapidus A."/>
            <person name="Lindquist E.A."/>
            <person name="Lucas S.M."/>
            <person name="Riley R."/>
            <person name="Salamov A.A."/>
            <person name="Hoffmeister D."/>
            <person name="Schwenk D."/>
            <person name="Hadar Y."/>
            <person name="Yarden O."/>
            <person name="de Vries R.P."/>
            <person name="Wiebenga A."/>
            <person name="Stenlid J."/>
            <person name="Eastwood D."/>
            <person name="Grigoriev I.V."/>
            <person name="Berka R.M."/>
            <person name="Blanchette R.A."/>
            <person name="Kersten P."/>
            <person name="Martinez A.T."/>
            <person name="Vicuna R."/>
            <person name="Cullen D."/>
        </authorList>
    </citation>
    <scope>NUCLEOTIDE SEQUENCE [LARGE SCALE GENOMIC DNA]</scope>
    <source>
        <strain evidence="21 22">B</strain>
    </source>
</reference>
<evidence type="ECO:0000256" key="12">
    <source>
        <dbReference type="ARBA" id="ARBA00023242"/>
    </source>
</evidence>
<evidence type="ECO:0000256" key="14">
    <source>
        <dbReference type="ARBA" id="ARBA00047899"/>
    </source>
</evidence>
<evidence type="ECO:0000259" key="19">
    <source>
        <dbReference type="PROSITE" id="PS51189"/>
    </source>
</evidence>
<evidence type="ECO:0000256" key="8">
    <source>
        <dbReference type="ARBA" id="ARBA00022741"/>
    </source>
</evidence>
<keyword evidence="11 16" id="KW-0067">ATP-binding</keyword>
<dbReference type="OrthoDB" id="381190at2759"/>
<feature type="compositionally biased region" description="Basic and acidic residues" evidence="17">
    <location>
        <begin position="181"/>
        <end position="206"/>
    </location>
</feature>
<evidence type="ECO:0000256" key="3">
    <source>
        <dbReference type="ARBA" id="ARBA00011370"/>
    </source>
</evidence>
<dbReference type="SUPFAM" id="SSF56112">
    <property type="entry name" value="Protein kinase-like (PK-like)"/>
    <property type="match status" value="1"/>
</dbReference>
<feature type="compositionally biased region" description="Basic and acidic residues" evidence="17">
    <location>
        <begin position="20"/>
        <end position="30"/>
    </location>
</feature>
<dbReference type="InterPro" id="IPR016024">
    <property type="entry name" value="ARM-type_fold"/>
</dbReference>
<keyword evidence="8 16" id="KW-0547">Nucleotide-binding</keyword>
<feature type="region of interest" description="Disordered" evidence="17">
    <location>
        <begin position="2583"/>
        <end position="2602"/>
    </location>
</feature>
<dbReference type="GO" id="GO:0004674">
    <property type="term" value="F:protein serine/threonine kinase activity"/>
    <property type="evidence" value="ECO:0007669"/>
    <property type="project" value="UniProtKB-KW"/>
</dbReference>
<dbReference type="InterPro" id="IPR014009">
    <property type="entry name" value="PIK_FAT"/>
</dbReference>
<dbReference type="Pfam" id="PF11640">
    <property type="entry name" value="TAN"/>
    <property type="match status" value="1"/>
</dbReference>
<keyword evidence="16" id="KW-0779">Telomere</keyword>
<dbReference type="CDD" id="cd05171">
    <property type="entry name" value="PIKKc_ATM"/>
    <property type="match status" value="1"/>
</dbReference>
<evidence type="ECO:0000313" key="21">
    <source>
        <dbReference type="EMBL" id="EMD39153.1"/>
    </source>
</evidence>
<proteinExistence type="inferred from homology"/>
<comment type="similarity">
    <text evidence="2 16">Belongs to the PI3/PI4-kinase family. ATM subfamily.</text>
</comment>
<protein>
    <recommendedName>
        <fullName evidence="5 16">Serine/threonine-protein kinase Tel1</fullName>
        <ecNumber evidence="4 16">2.7.11.1</ecNumber>
    </recommendedName>
</protein>
<feature type="domain" description="PI3K/PI4K catalytic" evidence="18">
    <location>
        <begin position="2694"/>
        <end position="3008"/>
    </location>
</feature>
<evidence type="ECO:0000256" key="2">
    <source>
        <dbReference type="ARBA" id="ARBA00010769"/>
    </source>
</evidence>
<comment type="catalytic activity">
    <reaction evidence="15">
        <text>L-seryl-[protein] + ATP = O-phospho-L-seryl-[protein] + ADP + H(+)</text>
        <dbReference type="Rhea" id="RHEA:17989"/>
        <dbReference type="Rhea" id="RHEA-COMP:9863"/>
        <dbReference type="Rhea" id="RHEA-COMP:11604"/>
        <dbReference type="ChEBI" id="CHEBI:15378"/>
        <dbReference type="ChEBI" id="CHEBI:29999"/>
        <dbReference type="ChEBI" id="CHEBI:30616"/>
        <dbReference type="ChEBI" id="CHEBI:83421"/>
        <dbReference type="ChEBI" id="CHEBI:456216"/>
        <dbReference type="EC" id="2.7.11.1"/>
    </reaction>
</comment>
<dbReference type="PROSITE" id="PS00916">
    <property type="entry name" value="PI3_4_KINASE_2"/>
    <property type="match status" value="1"/>
</dbReference>
<dbReference type="Pfam" id="PF02260">
    <property type="entry name" value="FATC"/>
    <property type="match status" value="1"/>
</dbReference>
<evidence type="ECO:0000256" key="9">
    <source>
        <dbReference type="ARBA" id="ARBA00022763"/>
    </source>
</evidence>
<keyword evidence="10 16" id="KW-0418">Kinase</keyword>
<feature type="compositionally biased region" description="Low complexity" evidence="17">
    <location>
        <begin position="236"/>
        <end position="248"/>
    </location>
</feature>
<dbReference type="InterPro" id="IPR038980">
    <property type="entry name" value="ATM_plant"/>
</dbReference>
<evidence type="ECO:0000256" key="1">
    <source>
        <dbReference type="ARBA" id="ARBA00004123"/>
    </source>
</evidence>
<keyword evidence="12 16" id="KW-0539">Nucleus</keyword>
<keyword evidence="6 16" id="KW-0723">Serine/threonine-protein kinase</keyword>
<evidence type="ECO:0000256" key="5">
    <source>
        <dbReference type="ARBA" id="ARBA00014619"/>
    </source>
</evidence>
<feature type="domain" description="FAT" evidence="19">
    <location>
        <begin position="1973"/>
        <end position="2577"/>
    </location>
</feature>
<comment type="function">
    <text evidence="13 16">Serine/threonine protein kinase which activates checkpoint signaling upon genotoxic stresses such as ionizing radiation (IR), ultraviolet light (UV), or DNA replication stalling, thereby acting as a DNA damage sensor. Recognizes the substrate consensus sequence [ST]-Q. Phosphorylates histone H2A to form H2AS128ph (gamma-H2A) at sites of DNA damage, involved in the regulation of DNA damage response mechanism. Required for the control of telomere length and genome stability.</text>
</comment>
<dbReference type="SMART" id="SM01342">
    <property type="entry name" value="TAN"/>
    <property type="match status" value="1"/>
</dbReference>
<keyword evidence="16" id="KW-0158">Chromosome</keyword>
<dbReference type="InterPro" id="IPR044107">
    <property type="entry name" value="PIKKc_ATM"/>
</dbReference>
<dbReference type="SMART" id="SM00146">
    <property type="entry name" value="PI3Kc"/>
    <property type="match status" value="1"/>
</dbReference>
<keyword evidence="7 16" id="KW-0808">Transferase</keyword>
<feature type="domain" description="FATC" evidence="20">
    <location>
        <begin position="3024"/>
        <end position="3059"/>
    </location>
</feature>
<dbReference type="PANTHER" id="PTHR37079">
    <property type="entry name" value="SERINE/THREONINE-PROTEIN KINASE ATM"/>
    <property type="match status" value="1"/>
</dbReference>
<dbReference type="Pfam" id="PF00454">
    <property type="entry name" value="PI3_PI4_kinase"/>
    <property type="match status" value="1"/>
</dbReference>
<keyword evidence="16" id="KW-0156">Chromatin regulator</keyword>
<dbReference type="InterPro" id="IPR003152">
    <property type="entry name" value="FATC_dom"/>
</dbReference>
<dbReference type="EC" id="2.7.11.1" evidence="4 16"/>
<feature type="compositionally biased region" description="Polar residues" evidence="17">
    <location>
        <begin position="8"/>
        <end position="19"/>
    </location>
</feature>
<dbReference type="GO" id="GO:0006325">
    <property type="term" value="P:chromatin organization"/>
    <property type="evidence" value="ECO:0007669"/>
    <property type="project" value="UniProtKB-KW"/>
</dbReference>
<keyword evidence="22" id="KW-1185">Reference proteome</keyword>
<dbReference type="GO" id="GO:0005634">
    <property type="term" value="C:nucleus"/>
    <property type="evidence" value="ECO:0007669"/>
    <property type="project" value="UniProtKB-SubCell"/>
</dbReference>
<evidence type="ECO:0000256" key="10">
    <source>
        <dbReference type="ARBA" id="ARBA00022777"/>
    </source>
</evidence>
<dbReference type="PROSITE" id="PS51189">
    <property type="entry name" value="FAT"/>
    <property type="match status" value="1"/>
</dbReference>
<dbReference type="InterPro" id="IPR011009">
    <property type="entry name" value="Kinase-like_dom_sf"/>
</dbReference>
<dbReference type="InterPro" id="IPR018936">
    <property type="entry name" value="PI3/4_kinase_CS"/>
</dbReference>
<dbReference type="SUPFAM" id="SSF48371">
    <property type="entry name" value="ARM repeat"/>
    <property type="match status" value="1"/>
</dbReference>
<keyword evidence="9 16" id="KW-0227">DNA damage</keyword>
<evidence type="ECO:0000256" key="15">
    <source>
        <dbReference type="ARBA" id="ARBA00048679"/>
    </source>
</evidence>
<comment type="subcellular location">
    <subcellularLocation>
        <location evidence="16">Chromosome</location>
        <location evidence="16">Telomere</location>
    </subcellularLocation>
    <subcellularLocation>
        <location evidence="1 16">Nucleus</location>
    </subcellularLocation>
</comment>
<comment type="catalytic activity">
    <reaction evidence="14 16">
        <text>L-threonyl-[protein] + ATP = O-phospho-L-threonyl-[protein] + ADP + H(+)</text>
        <dbReference type="Rhea" id="RHEA:46608"/>
        <dbReference type="Rhea" id="RHEA-COMP:11060"/>
        <dbReference type="Rhea" id="RHEA-COMP:11605"/>
        <dbReference type="ChEBI" id="CHEBI:15378"/>
        <dbReference type="ChEBI" id="CHEBI:30013"/>
        <dbReference type="ChEBI" id="CHEBI:30616"/>
        <dbReference type="ChEBI" id="CHEBI:61977"/>
        <dbReference type="ChEBI" id="CHEBI:456216"/>
        <dbReference type="EC" id="2.7.11.1"/>
    </reaction>
</comment>
<comment type="subunit">
    <text evidence="3">Associates with DNA double-strand breaks.</text>
</comment>
<evidence type="ECO:0000259" key="18">
    <source>
        <dbReference type="PROSITE" id="PS50290"/>
    </source>
</evidence>